<evidence type="ECO:0000313" key="11">
    <source>
        <dbReference type="EMBL" id="EGW33021.1"/>
    </source>
</evidence>
<evidence type="ECO:0000256" key="5">
    <source>
        <dbReference type="ARBA" id="ARBA00023163"/>
    </source>
</evidence>
<evidence type="ECO:0000256" key="8">
    <source>
        <dbReference type="RuleBase" id="RU364141"/>
    </source>
</evidence>
<dbReference type="GO" id="GO:0070847">
    <property type="term" value="C:core mediator complex"/>
    <property type="evidence" value="ECO:0007669"/>
    <property type="project" value="TreeGrafter"/>
</dbReference>
<dbReference type="InParanoid" id="G3AKX7"/>
<proteinExistence type="inferred from homology"/>
<evidence type="ECO:0000256" key="2">
    <source>
        <dbReference type="ARBA" id="ARBA00009626"/>
    </source>
</evidence>
<dbReference type="PANTHER" id="PTHR13208:SF2">
    <property type="entry name" value="MEDIATOR OF RNA POLYMERASE II TRANSCRIPTION SUBUNIT 4"/>
    <property type="match status" value="1"/>
</dbReference>
<dbReference type="Pfam" id="PF10018">
    <property type="entry name" value="Med4"/>
    <property type="match status" value="1"/>
</dbReference>
<feature type="compositionally biased region" description="Basic and acidic residues" evidence="10">
    <location>
        <begin position="253"/>
        <end position="278"/>
    </location>
</feature>
<evidence type="ECO:0000256" key="3">
    <source>
        <dbReference type="ARBA" id="ARBA00020629"/>
    </source>
</evidence>
<dbReference type="KEGG" id="spaa:SPAPADRAFT_136188"/>
<comment type="similarity">
    <text evidence="2 8">Belongs to the Mediator complex subunit 4 family.</text>
</comment>
<evidence type="ECO:0000256" key="7">
    <source>
        <dbReference type="ARBA" id="ARBA00031257"/>
    </source>
</evidence>
<dbReference type="STRING" id="619300.G3AKX7"/>
<evidence type="ECO:0000256" key="6">
    <source>
        <dbReference type="ARBA" id="ARBA00023242"/>
    </source>
</evidence>
<sequence length="311" mass="35749">MLPYRKQDNQLKPIPRISSSQRLNQPPIQPNGTPPQQAPSTPSAYVSSSLNPIRNLPTTQGNIKSKIRTKEDLQKFEKLPIVAKVNEFETLLNGIADDISKFKDVEIQEKVKRIIEVNDILKSNIEDLNKHRDFSYQVDQLSNENKQLEERAKGILRELIFYRNELKSLPRLPKNEVTPASEVEVQEILKYAMKLAKFTKAPPAMANMPFQIHPNNYIWPAEDALRRGMLAMSSLQGDEIIKQELGGEEEEEEVKKETVDEVMKEETIPKQEQEEIIPRRGSFGYGTTTKKKEEQTDLNLDLFDPDDEYSD</sequence>
<dbReference type="GeneID" id="18869946"/>
<dbReference type="GO" id="GO:0003712">
    <property type="term" value="F:transcription coregulator activity"/>
    <property type="evidence" value="ECO:0007669"/>
    <property type="project" value="InterPro"/>
</dbReference>
<keyword evidence="6 8" id="KW-0539">Nucleus</keyword>
<dbReference type="InterPro" id="IPR019258">
    <property type="entry name" value="Mediator_Med4"/>
</dbReference>
<reference evidence="11 12" key="1">
    <citation type="journal article" date="2011" name="Proc. Natl. Acad. Sci. U.S.A.">
        <title>Comparative genomics of xylose-fermenting fungi for enhanced biofuel production.</title>
        <authorList>
            <person name="Wohlbach D.J."/>
            <person name="Kuo A."/>
            <person name="Sato T.K."/>
            <person name="Potts K.M."/>
            <person name="Salamov A.A."/>
            <person name="LaButti K.M."/>
            <person name="Sun H."/>
            <person name="Clum A."/>
            <person name="Pangilinan J.L."/>
            <person name="Lindquist E.A."/>
            <person name="Lucas S."/>
            <person name="Lapidus A."/>
            <person name="Jin M."/>
            <person name="Gunawan C."/>
            <person name="Balan V."/>
            <person name="Dale B.E."/>
            <person name="Jeffries T.W."/>
            <person name="Zinkel R."/>
            <person name="Barry K.W."/>
            <person name="Grigoriev I.V."/>
            <person name="Gasch A.P."/>
        </authorList>
    </citation>
    <scope>NUCLEOTIDE SEQUENCE [LARGE SCALE GENOMIC DNA]</scope>
    <source>
        <strain evidence="12">NRRL Y-27907 / 11-Y1</strain>
    </source>
</reference>
<dbReference type="GO" id="GO:0006357">
    <property type="term" value="P:regulation of transcription by RNA polymerase II"/>
    <property type="evidence" value="ECO:0007669"/>
    <property type="project" value="InterPro"/>
</dbReference>
<evidence type="ECO:0000256" key="9">
    <source>
        <dbReference type="SAM" id="Coils"/>
    </source>
</evidence>
<keyword evidence="12" id="KW-1185">Reference proteome</keyword>
<dbReference type="EMBL" id="GL996501">
    <property type="protein sequence ID" value="EGW33021.1"/>
    <property type="molecule type" value="Genomic_DNA"/>
</dbReference>
<evidence type="ECO:0000256" key="4">
    <source>
        <dbReference type="ARBA" id="ARBA00023015"/>
    </source>
</evidence>
<feature type="region of interest" description="Disordered" evidence="10">
    <location>
        <begin position="243"/>
        <end position="311"/>
    </location>
</feature>
<feature type="compositionally biased region" description="Polar residues" evidence="10">
    <location>
        <begin position="38"/>
        <end position="60"/>
    </location>
</feature>
<dbReference type="OrthoDB" id="1323at2759"/>
<dbReference type="RefSeq" id="XP_007374536.1">
    <property type="nucleotide sequence ID" value="XM_007374474.1"/>
</dbReference>
<protein>
    <recommendedName>
        <fullName evidence="3 8">Mediator of RNA polymerase II transcription subunit 4</fullName>
    </recommendedName>
    <alternativeName>
        <fullName evidence="7 8">Mediator complex subunit 4</fullName>
    </alternativeName>
</protein>
<feature type="compositionally biased region" description="Polar residues" evidence="10">
    <location>
        <begin position="17"/>
        <end position="26"/>
    </location>
</feature>
<evidence type="ECO:0000256" key="1">
    <source>
        <dbReference type="ARBA" id="ARBA00004123"/>
    </source>
</evidence>
<dbReference type="FunCoup" id="G3AKX7">
    <property type="interactions" value="254"/>
</dbReference>
<dbReference type="HOGENOM" id="CLU_071875_0_0_1"/>
<dbReference type="GO" id="GO:0016592">
    <property type="term" value="C:mediator complex"/>
    <property type="evidence" value="ECO:0007669"/>
    <property type="project" value="InterPro"/>
</dbReference>
<feature type="compositionally biased region" description="Pro residues" evidence="10">
    <location>
        <begin position="27"/>
        <end position="37"/>
    </location>
</feature>
<feature type="region of interest" description="Disordered" evidence="10">
    <location>
        <begin position="1"/>
        <end position="60"/>
    </location>
</feature>
<keyword evidence="9" id="KW-0175">Coiled coil</keyword>
<comment type="function">
    <text evidence="8">Component of the Mediator complex, a coactivator involved in the regulated transcription of nearly all RNA polymerase II-dependent genes. Mediator functions as a bridge to convey information from gene-specific regulatory proteins to the basal RNA polymerase II transcription machinery. Mediator is recruited to promoters by direct interactions with regulatory proteins and serves as a scaffold for the assembly of a functional preinitiation complex with RNA polymerase II and the general transcription factors.</text>
</comment>
<dbReference type="PANTHER" id="PTHR13208">
    <property type="entry name" value="MEDIATOR OF RNA POLYMERASE II TRANSCRIPTION SUBUNIT 4"/>
    <property type="match status" value="1"/>
</dbReference>
<dbReference type="OMA" id="PFQIHPN"/>
<keyword evidence="8" id="KW-0010">Activator</keyword>
<organism evidence="12">
    <name type="scientific">Spathaspora passalidarum (strain NRRL Y-27907 / 11-Y1)</name>
    <dbReference type="NCBI Taxonomy" id="619300"/>
    <lineage>
        <taxon>Eukaryota</taxon>
        <taxon>Fungi</taxon>
        <taxon>Dikarya</taxon>
        <taxon>Ascomycota</taxon>
        <taxon>Saccharomycotina</taxon>
        <taxon>Pichiomycetes</taxon>
        <taxon>Debaryomycetaceae</taxon>
        <taxon>Spathaspora</taxon>
    </lineage>
</organism>
<dbReference type="AlphaFoldDB" id="G3AKX7"/>
<name>G3AKX7_SPAPN</name>
<comment type="subunit">
    <text evidence="8">Component of the Mediator complex.</text>
</comment>
<keyword evidence="4 8" id="KW-0805">Transcription regulation</keyword>
<gene>
    <name evidence="8" type="primary">MED4</name>
    <name evidence="11" type="ORF">SPAPADRAFT_136188</name>
</gene>
<evidence type="ECO:0000256" key="10">
    <source>
        <dbReference type="SAM" id="MobiDB-lite"/>
    </source>
</evidence>
<evidence type="ECO:0000313" key="12">
    <source>
        <dbReference type="Proteomes" id="UP000000709"/>
    </source>
</evidence>
<keyword evidence="5 8" id="KW-0804">Transcription</keyword>
<comment type="subcellular location">
    <subcellularLocation>
        <location evidence="1 8">Nucleus</location>
    </subcellularLocation>
</comment>
<accession>G3AKX7</accession>
<dbReference type="eggNOG" id="ENOG502RXM0">
    <property type="taxonomic scope" value="Eukaryota"/>
</dbReference>
<dbReference type="Proteomes" id="UP000000709">
    <property type="component" value="Unassembled WGS sequence"/>
</dbReference>
<feature type="coiled-coil region" evidence="9">
    <location>
        <begin position="131"/>
        <end position="165"/>
    </location>
</feature>